<reference evidence="1 2" key="1">
    <citation type="submission" date="2020-04" db="EMBL/GenBank/DDBJ databases">
        <title>Gordonia sp. nov. TBRC 11910.</title>
        <authorList>
            <person name="Suriyachadkun C."/>
        </authorList>
    </citation>
    <scope>NUCLEOTIDE SEQUENCE [LARGE SCALE GENOMIC DNA]</scope>
    <source>
        <strain evidence="1 2">TBRC 11910</strain>
    </source>
</reference>
<evidence type="ECO:0000313" key="2">
    <source>
        <dbReference type="Proteomes" id="UP000550729"/>
    </source>
</evidence>
<accession>A0A848KZG2</accession>
<comment type="caution">
    <text evidence="1">The sequence shown here is derived from an EMBL/GenBank/DDBJ whole genome shotgun (WGS) entry which is preliminary data.</text>
</comment>
<evidence type="ECO:0000313" key="1">
    <source>
        <dbReference type="EMBL" id="NMO00838.1"/>
    </source>
</evidence>
<proteinExistence type="predicted"/>
<dbReference type="Proteomes" id="UP000550729">
    <property type="component" value="Unassembled WGS sequence"/>
</dbReference>
<keyword evidence="2" id="KW-1185">Reference proteome</keyword>
<sequence length="395" mass="38604">MTSPDHAQPDGSFTPTTIGQLQNYDKAAAGAAQNAWMRTAMEQVRLNFLNQLLSIVLRPLALLIGMITGENPDDFDTLDEIQQNLVPAIIRAPIKILVDLVGDIPVVGGAFEEALAGWMSTTHTTATQTRSGILQGWGAGSTSGTDMGVYSVFADIKTALAAGYSTATITTSTTWTKPVGAVNEIVVIGIGSGLPGANGKTNPEVSQPGGLGGGYLADTFKPSAVPSTVAITIGTNGAATSFGSLLVTTPGSGGIATTFGYSDTTSLPGKGGDGGAMVGTAAGDQRPSTAGKSTPLAAGGARGVDHFNDSTNGGAGGAGGAVDTTTTTRCGGAGGGGGGCGSYNVGVSWAGGDGGVGGFPGGGGGAGGNKGQGIGTGSPGAGAQGGNGVMWLFWK</sequence>
<protein>
    <recommendedName>
        <fullName evidence="3">Minor tail protein</fullName>
    </recommendedName>
</protein>
<dbReference type="EMBL" id="JABBNB010000005">
    <property type="protein sequence ID" value="NMO00838.1"/>
    <property type="molecule type" value="Genomic_DNA"/>
</dbReference>
<dbReference type="AlphaFoldDB" id="A0A848KZG2"/>
<dbReference type="RefSeq" id="WP_170193343.1">
    <property type="nucleotide sequence ID" value="NZ_JABBNB010000005.1"/>
</dbReference>
<name>A0A848KZG2_9ACTN</name>
<organism evidence="1 2">
    <name type="scientific">Gordonia asplenii</name>
    <dbReference type="NCBI Taxonomy" id="2725283"/>
    <lineage>
        <taxon>Bacteria</taxon>
        <taxon>Bacillati</taxon>
        <taxon>Actinomycetota</taxon>
        <taxon>Actinomycetes</taxon>
        <taxon>Mycobacteriales</taxon>
        <taxon>Gordoniaceae</taxon>
        <taxon>Gordonia</taxon>
    </lineage>
</organism>
<gene>
    <name evidence="1" type="ORF">HH308_06375</name>
</gene>
<evidence type="ECO:0008006" key="3">
    <source>
        <dbReference type="Google" id="ProtNLM"/>
    </source>
</evidence>